<sequence length="302" mass="34139">MTELGNQLKEARQAKGLSLDELQNITKIQTRYLKGIEEGNYDMMPGKFYVRAFIKQYAEAVDLDPDVLFEEYKNDIPEPDKEEMPEQISKARANKTISEGASKLLDMFPKILLAVVIIGAIALIWYFLYNYASDRADSPNTGENNTTINYEKPKDSPLADSNKAANDAKDKEKNEAKEEKPEKESETDNTPKQELAVTEKGGSNTVYELKNSDKFVLKIVSTGESWIEVENGNGKSFYSAMLTSNEPEGQTFDFTNENEAYINVGRASEAEIYVNDQKLEYAISPTDIVRQDITIRFTRKSE</sequence>
<feature type="transmembrane region" description="Helical" evidence="2">
    <location>
        <begin position="111"/>
        <end position="129"/>
    </location>
</feature>
<name>A0A6B3VTU9_9BACI</name>
<dbReference type="AlphaFoldDB" id="A0A6B3VTU9"/>
<dbReference type="PANTHER" id="PTHR34475">
    <property type="match status" value="1"/>
</dbReference>
<dbReference type="Pfam" id="PF13464">
    <property type="entry name" value="RodZ_C"/>
    <property type="match status" value="1"/>
</dbReference>
<dbReference type="GO" id="GO:0003677">
    <property type="term" value="F:DNA binding"/>
    <property type="evidence" value="ECO:0007669"/>
    <property type="project" value="InterPro"/>
</dbReference>
<keyword evidence="2" id="KW-0472">Membrane</keyword>
<dbReference type="SUPFAM" id="SSF47413">
    <property type="entry name" value="lambda repressor-like DNA-binding domains"/>
    <property type="match status" value="1"/>
</dbReference>
<keyword evidence="6" id="KW-1185">Reference proteome</keyword>
<feature type="domain" description="HTH cro/C1-type" evidence="3">
    <location>
        <begin position="8"/>
        <end position="68"/>
    </location>
</feature>
<dbReference type="RefSeq" id="WP_163240220.1">
    <property type="nucleotide sequence ID" value="NZ_CP082780.1"/>
</dbReference>
<evidence type="ECO:0000313" key="4">
    <source>
        <dbReference type="EMBL" id="MBA4536260.1"/>
    </source>
</evidence>
<reference evidence="4 7" key="2">
    <citation type="submission" date="2020-07" db="EMBL/GenBank/DDBJ databases">
        <authorList>
            <person name="Feng H."/>
        </authorList>
    </citation>
    <scope>NUCLEOTIDE SEQUENCE [LARGE SCALE GENOMIC DNA]</scope>
    <source>
        <strain evidence="7">s-12</strain>
        <strain evidence="4">S-12</strain>
    </source>
</reference>
<evidence type="ECO:0000313" key="5">
    <source>
        <dbReference type="EMBL" id="NEY80628.1"/>
    </source>
</evidence>
<protein>
    <submittedName>
        <fullName evidence="5">Helix-turn-helix domain-containing protein</fullName>
    </submittedName>
</protein>
<dbReference type="Proteomes" id="UP000570010">
    <property type="component" value="Unassembled WGS sequence"/>
</dbReference>
<evidence type="ECO:0000313" key="7">
    <source>
        <dbReference type="Proteomes" id="UP000570010"/>
    </source>
</evidence>
<reference evidence="5 6" key="1">
    <citation type="submission" date="2020-02" db="EMBL/GenBank/DDBJ databases">
        <title>Bacillus aquiflavi sp. nov., isolated from yellow water of strong flavor Chinese baijiu in Yibin region of China.</title>
        <authorList>
            <person name="Xie J."/>
        </authorList>
    </citation>
    <scope>NUCLEOTIDE SEQUENCE [LARGE SCALE GENOMIC DNA]</scope>
    <source>
        <strain evidence="5 6">3H-10</strain>
    </source>
</reference>
<keyword evidence="2" id="KW-1133">Transmembrane helix</keyword>
<dbReference type="InterPro" id="IPR050400">
    <property type="entry name" value="Bact_Cytoskel_RodZ"/>
</dbReference>
<dbReference type="Gene3D" id="1.10.260.40">
    <property type="entry name" value="lambda repressor-like DNA-binding domains"/>
    <property type="match status" value="1"/>
</dbReference>
<gene>
    <name evidence="5" type="ORF">G4D64_03620</name>
    <name evidence="4" type="ORF">H1Z61_03655</name>
</gene>
<dbReference type="PANTHER" id="PTHR34475:SF1">
    <property type="entry name" value="CYTOSKELETON PROTEIN RODZ"/>
    <property type="match status" value="1"/>
</dbReference>
<dbReference type="InterPro" id="IPR001387">
    <property type="entry name" value="Cro/C1-type_HTH"/>
</dbReference>
<dbReference type="Pfam" id="PF13413">
    <property type="entry name" value="HTH_25"/>
    <property type="match status" value="1"/>
</dbReference>
<feature type="region of interest" description="Disordered" evidence="1">
    <location>
        <begin position="138"/>
        <end position="199"/>
    </location>
</feature>
<dbReference type="CDD" id="cd00093">
    <property type="entry name" value="HTH_XRE"/>
    <property type="match status" value="1"/>
</dbReference>
<dbReference type="InterPro" id="IPR025194">
    <property type="entry name" value="RodZ-like_C"/>
</dbReference>
<evidence type="ECO:0000259" key="3">
    <source>
        <dbReference type="PROSITE" id="PS50943"/>
    </source>
</evidence>
<dbReference type="Proteomes" id="UP000472971">
    <property type="component" value="Unassembled WGS sequence"/>
</dbReference>
<evidence type="ECO:0000256" key="1">
    <source>
        <dbReference type="SAM" id="MobiDB-lite"/>
    </source>
</evidence>
<comment type="caution">
    <text evidence="5">The sequence shown here is derived from an EMBL/GenBank/DDBJ whole genome shotgun (WGS) entry which is preliminary data.</text>
</comment>
<proteinExistence type="predicted"/>
<organism evidence="5 6">
    <name type="scientific">Bacillus aquiflavi</name>
    <dbReference type="NCBI Taxonomy" id="2672567"/>
    <lineage>
        <taxon>Bacteria</taxon>
        <taxon>Bacillati</taxon>
        <taxon>Bacillota</taxon>
        <taxon>Bacilli</taxon>
        <taxon>Bacillales</taxon>
        <taxon>Bacillaceae</taxon>
        <taxon>Bacillus</taxon>
    </lineage>
</organism>
<dbReference type="InterPro" id="IPR010982">
    <property type="entry name" value="Lambda_DNA-bd_dom_sf"/>
</dbReference>
<accession>A0A6B3VTU9</accession>
<feature type="compositionally biased region" description="Basic and acidic residues" evidence="1">
    <location>
        <begin position="166"/>
        <end position="191"/>
    </location>
</feature>
<keyword evidence="2" id="KW-0812">Transmembrane</keyword>
<feature type="compositionally biased region" description="Polar residues" evidence="1">
    <location>
        <begin position="138"/>
        <end position="149"/>
    </location>
</feature>
<dbReference type="PROSITE" id="PS50943">
    <property type="entry name" value="HTH_CROC1"/>
    <property type="match status" value="1"/>
</dbReference>
<evidence type="ECO:0000313" key="6">
    <source>
        <dbReference type="Proteomes" id="UP000472971"/>
    </source>
</evidence>
<dbReference type="EMBL" id="JAAIWN010000005">
    <property type="protein sequence ID" value="NEY80628.1"/>
    <property type="molecule type" value="Genomic_DNA"/>
</dbReference>
<dbReference type="EMBL" id="JACEIO010000005">
    <property type="protein sequence ID" value="MBA4536260.1"/>
    <property type="molecule type" value="Genomic_DNA"/>
</dbReference>
<evidence type="ECO:0000256" key="2">
    <source>
        <dbReference type="SAM" id="Phobius"/>
    </source>
</evidence>